<dbReference type="Proteomes" id="UP000067422">
    <property type="component" value="Chromosome 1"/>
</dbReference>
<reference evidence="1" key="1">
    <citation type="submission" date="2018-01" db="EMBL/GenBank/DDBJ databases">
        <title>FDA dAtabase for Regulatory Grade micrObial Sequences (FDA-ARGOS): Supporting development and validation of Infectious Disease Dx tests.</title>
        <authorList>
            <person name="Hoffmann M."/>
            <person name="Allard M."/>
            <person name="Evans P."/>
            <person name="Brown E."/>
            <person name="Tallon L."/>
            <person name="Sadzewicz L."/>
            <person name="Sengamalay N."/>
            <person name="Ott S."/>
            <person name="Godinez A."/>
            <person name="Nagaraj S."/>
            <person name="Vyas G."/>
            <person name="Aluvathingal J."/>
            <person name="Nadendla S."/>
            <person name="Geyer C."/>
            <person name="Sichtig H."/>
        </authorList>
    </citation>
    <scope>NUCLEOTIDE SEQUENCE</scope>
    <source>
        <strain evidence="1">FDAARGOS_107</strain>
    </source>
</reference>
<keyword evidence="2" id="KW-1185">Reference proteome</keyword>
<gene>
    <name evidence="1" type="ORF">AL538_28290</name>
</gene>
<evidence type="ECO:0000313" key="2">
    <source>
        <dbReference type="Proteomes" id="UP000067422"/>
    </source>
</evidence>
<name>A0ABN5GVA9_VIBHA</name>
<proteinExistence type="predicted"/>
<organism evidence="1 2">
    <name type="scientific">Vibrio harveyi</name>
    <name type="common">Beneckea harveyi</name>
    <dbReference type="NCBI Taxonomy" id="669"/>
    <lineage>
        <taxon>Bacteria</taxon>
        <taxon>Pseudomonadati</taxon>
        <taxon>Pseudomonadota</taxon>
        <taxon>Gammaproteobacteria</taxon>
        <taxon>Vibrionales</taxon>
        <taxon>Vibrionaceae</taxon>
        <taxon>Vibrio</taxon>
    </lineage>
</organism>
<accession>A0ABN5GVA9</accession>
<dbReference type="EMBL" id="CP014038">
    <property type="protein sequence ID" value="AUW38288.1"/>
    <property type="molecule type" value="Genomic_DNA"/>
</dbReference>
<sequence>MSRPVSFIPATHSRRVLRLPTPNRHI</sequence>
<evidence type="ECO:0000313" key="1">
    <source>
        <dbReference type="EMBL" id="AUW38288.1"/>
    </source>
</evidence>
<protein>
    <submittedName>
        <fullName evidence="1">Uncharacterized protein</fullName>
    </submittedName>
</protein>